<evidence type="ECO:0000313" key="20">
    <source>
        <dbReference type="EMBL" id="XDJ59781.1"/>
    </source>
</evidence>
<keyword evidence="4 12" id="KW-0813">Transport</keyword>
<keyword evidence="6" id="KW-0997">Cell inner membrane</keyword>
<evidence type="ECO:0000256" key="12">
    <source>
        <dbReference type="RuleBase" id="RU004057"/>
    </source>
</evidence>
<evidence type="ECO:0000313" key="29">
    <source>
        <dbReference type="EMBL" id="XDJ89350.1"/>
    </source>
</evidence>
<evidence type="ECO:0000313" key="32">
    <source>
        <dbReference type="EMBL" id="XDJ97492.1"/>
    </source>
</evidence>
<dbReference type="Pfam" id="PF01618">
    <property type="entry name" value="MotA_ExbB"/>
    <property type="match status" value="1"/>
</dbReference>
<keyword evidence="10 13" id="KW-0472">Membrane</keyword>
<evidence type="ECO:0000313" key="27">
    <source>
        <dbReference type="EMBL" id="XDJ83914.1"/>
    </source>
</evidence>
<dbReference type="EMBL" id="CP158258">
    <property type="protein sequence ID" value="XDJ59781.1"/>
    <property type="molecule type" value="Genomic_DNA"/>
</dbReference>
<evidence type="ECO:0000313" key="30">
    <source>
        <dbReference type="EMBL" id="XDJ92127.1"/>
    </source>
</evidence>
<evidence type="ECO:0000313" key="25">
    <source>
        <dbReference type="EMBL" id="XDJ75883.1"/>
    </source>
</evidence>
<dbReference type="GeneID" id="93065940"/>
<keyword evidence="9 13" id="KW-1133">Transmembrane helix</keyword>
<comment type="subunit">
    <text evidence="2">The accessory proteins ExbB and ExbD seem to form a complex with TonB.</text>
</comment>
<keyword evidence="34" id="KW-1185">Reference proteome</keyword>
<evidence type="ECO:0000313" key="21">
    <source>
        <dbReference type="EMBL" id="XDJ62465.1"/>
    </source>
</evidence>
<accession>A0AB39GRM2</accession>
<dbReference type="EMBL" id="CP158271">
    <property type="protein sequence ID" value="XDJ94857.1"/>
    <property type="molecule type" value="Genomic_DNA"/>
</dbReference>
<dbReference type="EMBL" id="CP158253">
    <property type="protein sequence ID" value="XDJ46012.1"/>
    <property type="molecule type" value="Genomic_DNA"/>
</dbReference>
<dbReference type="EMBL" id="CP158263">
    <property type="protein sequence ID" value="XDJ73284.1"/>
    <property type="molecule type" value="Genomic_DNA"/>
</dbReference>
<evidence type="ECO:0000256" key="3">
    <source>
        <dbReference type="ARBA" id="ARBA00022093"/>
    </source>
</evidence>
<dbReference type="EMBL" id="CP158265">
    <property type="protein sequence ID" value="XDJ78643.1"/>
    <property type="molecule type" value="Genomic_DNA"/>
</dbReference>
<evidence type="ECO:0000313" key="15">
    <source>
        <dbReference type="EMBL" id="GAA0774629.1"/>
    </source>
</evidence>
<evidence type="ECO:0000256" key="5">
    <source>
        <dbReference type="ARBA" id="ARBA00022475"/>
    </source>
</evidence>
<dbReference type="InterPro" id="IPR002898">
    <property type="entry name" value="MotA_ExbB_proton_chnl"/>
</dbReference>
<evidence type="ECO:0000256" key="7">
    <source>
        <dbReference type="ARBA" id="ARBA00022692"/>
    </source>
</evidence>
<dbReference type="GO" id="GO:0005886">
    <property type="term" value="C:plasma membrane"/>
    <property type="evidence" value="ECO:0007669"/>
    <property type="project" value="UniProtKB-SubCell"/>
</dbReference>
<evidence type="ECO:0000313" key="24">
    <source>
        <dbReference type="EMBL" id="XDJ73284.1"/>
    </source>
</evidence>
<evidence type="ECO:0000313" key="19">
    <source>
        <dbReference type="EMBL" id="XDJ57046.1"/>
    </source>
</evidence>
<keyword evidence="7 13" id="KW-0812">Transmembrane</keyword>
<evidence type="ECO:0000256" key="1">
    <source>
        <dbReference type="ARBA" id="ARBA00004429"/>
    </source>
</evidence>
<dbReference type="EMBL" id="BAAAEX010000003">
    <property type="protein sequence ID" value="GAA0774629.1"/>
    <property type="molecule type" value="Genomic_DNA"/>
</dbReference>
<evidence type="ECO:0000313" key="23">
    <source>
        <dbReference type="EMBL" id="XDJ67815.1"/>
    </source>
</evidence>
<dbReference type="EMBL" id="CP158261">
    <property type="protein sequence ID" value="XDJ67815.1"/>
    <property type="molecule type" value="Genomic_DNA"/>
</dbReference>
<evidence type="ECO:0000256" key="6">
    <source>
        <dbReference type="ARBA" id="ARBA00022519"/>
    </source>
</evidence>
<evidence type="ECO:0000256" key="8">
    <source>
        <dbReference type="ARBA" id="ARBA00022927"/>
    </source>
</evidence>
<evidence type="ECO:0000313" key="31">
    <source>
        <dbReference type="EMBL" id="XDJ94857.1"/>
    </source>
</evidence>
<evidence type="ECO:0000256" key="13">
    <source>
        <dbReference type="SAM" id="Phobius"/>
    </source>
</evidence>
<dbReference type="AlphaFoldDB" id="A0AB39GRM2"/>
<evidence type="ECO:0000313" key="16">
    <source>
        <dbReference type="EMBL" id="XDJ43353.1"/>
    </source>
</evidence>
<dbReference type="EMBL" id="CP158273">
    <property type="protein sequence ID" value="XDJ97492.1"/>
    <property type="molecule type" value="Genomic_DNA"/>
</dbReference>
<evidence type="ECO:0000256" key="10">
    <source>
        <dbReference type="ARBA" id="ARBA00023136"/>
    </source>
</evidence>
<feature type="transmembrane region" description="Helical" evidence="13">
    <location>
        <begin position="239"/>
        <end position="260"/>
    </location>
</feature>
<dbReference type="EMBL" id="CP158266">
    <property type="protein sequence ID" value="XDJ83914.1"/>
    <property type="molecule type" value="Genomic_DNA"/>
</dbReference>
<comment type="subcellular location">
    <subcellularLocation>
        <location evidence="1">Cell inner membrane</location>
        <topology evidence="1">Multi-pass membrane protein</topology>
    </subcellularLocation>
    <subcellularLocation>
        <location evidence="12">Membrane</location>
        <topology evidence="12">Multi-pass membrane protein</topology>
    </subcellularLocation>
</comment>
<evidence type="ECO:0000256" key="4">
    <source>
        <dbReference type="ARBA" id="ARBA00022448"/>
    </source>
</evidence>
<dbReference type="EMBL" id="CP158269">
    <property type="protein sequence ID" value="XDJ89350.1"/>
    <property type="molecule type" value="Genomic_DNA"/>
</dbReference>
<gene>
    <name evidence="20" type="ORF">ABRY90_00360</name>
    <name evidence="23" type="ORF">ABRY91_06515</name>
    <name evidence="21" type="ORF">ABRY92_12855</name>
    <name evidence="31" type="ORF">ABRY95_01420</name>
    <name evidence="27" type="ORF">ABRY96_04795</name>
    <name evidence="25" type="ORF">ABRY97_06110</name>
    <name evidence="29" type="ORF">ABRY98_06000</name>
    <name evidence="16" type="ORF">ABRY99_06715</name>
    <name evidence="19" type="ORF">ABRZ00_00360</name>
    <name evidence="18" type="ORF">ABRZ01_00635</name>
    <name evidence="17" type="ORF">ABRZ02_02030</name>
    <name evidence="22" type="ORF">ABRZ03_04145</name>
    <name evidence="32" type="ORF">ABRZ05_06890</name>
    <name evidence="24" type="ORF">ABRZ06_08225</name>
    <name evidence="28" type="ORF">ABRZ08_11380</name>
    <name evidence="26" type="ORF">ABRZ10_08590</name>
    <name evidence="33" type="ORF">ABRZ11_06545</name>
    <name evidence="30" type="ORF">ABRZ12_12640</name>
    <name evidence="15" type="ORF">GCM10009108_06420</name>
</gene>
<feature type="domain" description="MotA/TolQ/ExbB proton channel" evidence="14">
    <location>
        <begin position="160"/>
        <end position="271"/>
    </location>
</feature>
<dbReference type="EMBL" id="CP158252">
    <property type="protein sequence ID" value="XDJ43353.1"/>
    <property type="molecule type" value="Genomic_DNA"/>
</dbReference>
<evidence type="ECO:0000256" key="11">
    <source>
        <dbReference type="ARBA" id="ARBA00024816"/>
    </source>
</evidence>
<evidence type="ECO:0000313" key="22">
    <source>
        <dbReference type="EMBL" id="XDJ65094.1"/>
    </source>
</evidence>
<dbReference type="GO" id="GO:0017038">
    <property type="term" value="P:protein import"/>
    <property type="evidence" value="ECO:0007669"/>
    <property type="project" value="TreeGrafter"/>
</dbReference>
<evidence type="ECO:0000313" key="18">
    <source>
        <dbReference type="EMBL" id="XDJ54327.1"/>
    </source>
</evidence>
<dbReference type="InterPro" id="IPR050790">
    <property type="entry name" value="ExbB/TolQ_transport"/>
</dbReference>
<evidence type="ECO:0000313" key="17">
    <source>
        <dbReference type="EMBL" id="XDJ46012.1"/>
    </source>
</evidence>
<dbReference type="EMBL" id="CP158264">
    <property type="protein sequence ID" value="XDJ75883.1"/>
    <property type="molecule type" value="Genomic_DNA"/>
</dbReference>
<feature type="transmembrane region" description="Helical" evidence="13">
    <location>
        <begin position="83"/>
        <end position="104"/>
    </location>
</feature>
<evidence type="ECO:0000313" key="26">
    <source>
        <dbReference type="EMBL" id="XDJ78643.1"/>
    </source>
</evidence>
<dbReference type="EMBL" id="CP158259">
    <property type="protein sequence ID" value="XDJ62465.1"/>
    <property type="molecule type" value="Genomic_DNA"/>
</dbReference>
<keyword evidence="8 12" id="KW-0653">Protein transport</keyword>
<dbReference type="RefSeq" id="WP_343835922.1">
    <property type="nucleotide sequence ID" value="NZ_BAAAEX010000003.1"/>
</dbReference>
<evidence type="ECO:0000313" key="33">
    <source>
        <dbReference type="EMBL" id="XDK00209.1"/>
    </source>
</evidence>
<dbReference type="EMBL" id="CP158272">
    <property type="protein sequence ID" value="XDK00209.1"/>
    <property type="molecule type" value="Genomic_DNA"/>
</dbReference>
<evidence type="ECO:0000313" key="34">
    <source>
        <dbReference type="Proteomes" id="UP001500573"/>
    </source>
</evidence>
<reference evidence="15" key="2">
    <citation type="submission" date="2023-12" db="EMBL/GenBank/DDBJ databases">
        <authorList>
            <person name="Sun Q."/>
            <person name="Inoue M."/>
        </authorList>
    </citation>
    <scope>NUCLEOTIDE SEQUENCE</scope>
    <source>
        <strain evidence="15">JCM 15515</strain>
    </source>
</reference>
<dbReference type="EMBL" id="CP158270">
    <property type="protein sequence ID" value="XDJ92127.1"/>
    <property type="molecule type" value="Genomic_DNA"/>
</dbReference>
<dbReference type="PANTHER" id="PTHR30625">
    <property type="entry name" value="PROTEIN TOLQ"/>
    <property type="match status" value="1"/>
</dbReference>
<name>A0AB39GRM2_9BURK</name>
<dbReference type="EMBL" id="CP158257">
    <property type="protein sequence ID" value="XDJ57046.1"/>
    <property type="molecule type" value="Genomic_DNA"/>
</dbReference>
<evidence type="ECO:0000256" key="9">
    <source>
        <dbReference type="ARBA" id="ARBA00022989"/>
    </source>
</evidence>
<sequence length="308" mass="32012">MFDLIGGAVLTLAQAAGPDAAQAAAGAAPAVSAAAGAATTALAGAAPTAGAAAEMMLTSGAVEAGGQGVLHFIGQSDAVGKSLFVFLMLMSLASWYLILAKGLTHLRIRRRSRKFLSEFWAASSLEQVENEISTHGAEEPFAHLASHAIHAQKHHTKYGALKLEESGSTAAFVTRTIRKVIDEETARLENGLTVLASVGSTAPFVGLFGTVWGVYHALLSISMTDGVTINRIAGPVGEALIMTGLGLAVAIPAVLAYNAFVRVNRVYLAQLDAFAHDLFTFLTTGQQVADGNHERHGRTISLASHRGA</sequence>
<evidence type="ECO:0000259" key="14">
    <source>
        <dbReference type="Pfam" id="PF01618"/>
    </source>
</evidence>
<dbReference type="EMBL" id="CP158256">
    <property type="protein sequence ID" value="XDJ54327.1"/>
    <property type="molecule type" value="Genomic_DNA"/>
</dbReference>
<feature type="transmembrane region" description="Helical" evidence="13">
    <location>
        <begin position="194"/>
        <end position="219"/>
    </location>
</feature>
<comment type="function">
    <text evidence="11">Involved in the TonB-dependent energy-dependent transport of various receptor-bound substrates. Protects ExbD from proteolytic degradation and functionally stabilizes TonB.</text>
</comment>
<proteinExistence type="inferred from homology"/>
<dbReference type="PANTHER" id="PTHR30625:SF14">
    <property type="entry name" value="BIOPOLYMER TRANSPORT PROTEIN EXBB"/>
    <property type="match status" value="1"/>
</dbReference>
<reference evidence="31" key="3">
    <citation type="submission" date="2024-05" db="EMBL/GenBank/DDBJ databases">
        <authorList>
            <person name="Luo Y.-C."/>
            <person name="Nicholds J."/>
            <person name="Mortimer T."/>
            <person name="Maboni G."/>
        </authorList>
    </citation>
    <scope>NUCLEOTIDE SEQUENCE</scope>
    <source>
        <strain evidence="32">124370</strain>
        <strain evidence="33">124566</strain>
        <strain evidence="31">124953</strain>
        <strain evidence="30">130308</strain>
        <strain evidence="29">130416</strain>
        <strain evidence="28">140124</strain>
        <strain evidence="27">143751</strain>
        <strain evidence="26">143769</strain>
        <strain evidence="25">143811</strain>
        <strain evidence="24">143936</strain>
        <strain evidence="23">145849</strain>
        <strain evidence="22">145850</strain>
        <strain evidence="21">145852</strain>
        <strain evidence="20">148131</strain>
        <strain evidence="19">150221</strain>
        <strain evidence="18">150964</strain>
        <strain evidence="17">153271</strain>
        <strain evidence="16">153920</strain>
    </source>
</reference>
<dbReference type="KEGG" id="cgin:ABRZ00_00360"/>
<evidence type="ECO:0000313" key="28">
    <source>
        <dbReference type="EMBL" id="XDJ86674.1"/>
    </source>
</evidence>
<dbReference type="Proteomes" id="UP001500573">
    <property type="component" value="Unassembled WGS sequence"/>
</dbReference>
<keyword evidence="5" id="KW-1003">Cell membrane</keyword>
<evidence type="ECO:0000256" key="2">
    <source>
        <dbReference type="ARBA" id="ARBA00011471"/>
    </source>
</evidence>
<protein>
    <recommendedName>
        <fullName evidence="3">Biopolymer transport protein ExbB</fullName>
    </recommendedName>
</protein>
<organism evidence="31">
    <name type="scientific">Castellaniella ginsengisoli</name>
    <dbReference type="NCBI Taxonomy" id="546114"/>
    <lineage>
        <taxon>Bacteria</taxon>
        <taxon>Pseudomonadati</taxon>
        <taxon>Pseudomonadota</taxon>
        <taxon>Betaproteobacteria</taxon>
        <taxon>Burkholderiales</taxon>
        <taxon>Alcaligenaceae</taxon>
        <taxon>Castellaniella</taxon>
    </lineage>
</organism>
<dbReference type="EMBL" id="CP158268">
    <property type="protein sequence ID" value="XDJ86674.1"/>
    <property type="molecule type" value="Genomic_DNA"/>
</dbReference>
<dbReference type="EMBL" id="CP158260">
    <property type="protein sequence ID" value="XDJ65094.1"/>
    <property type="molecule type" value="Genomic_DNA"/>
</dbReference>
<comment type="similarity">
    <text evidence="12">Belongs to the exbB/tolQ family.</text>
</comment>
<reference evidence="15 34" key="1">
    <citation type="journal article" date="2019" name="Int. J. Syst. Evol. Microbiol.">
        <title>The Global Catalogue of Microorganisms (GCM) 10K type strain sequencing project: providing services to taxonomists for standard genome sequencing and annotation.</title>
        <authorList>
            <consortium name="The Broad Institute Genomics Platform"/>
            <consortium name="The Broad Institute Genome Sequencing Center for Infectious Disease"/>
            <person name="Wu L."/>
            <person name="Ma J."/>
        </authorList>
    </citation>
    <scope>NUCLEOTIDE SEQUENCE [LARGE SCALE GENOMIC DNA]</scope>
    <source>
        <strain evidence="15 34">JCM 15515</strain>
    </source>
</reference>